<evidence type="ECO:0000313" key="3">
    <source>
        <dbReference type="Proteomes" id="UP001341245"/>
    </source>
</evidence>
<feature type="compositionally biased region" description="Low complexity" evidence="1">
    <location>
        <begin position="1"/>
        <end position="13"/>
    </location>
</feature>
<accession>A0ABR0TVB6</accession>
<evidence type="ECO:0000256" key="1">
    <source>
        <dbReference type="SAM" id="MobiDB-lite"/>
    </source>
</evidence>
<feature type="compositionally biased region" description="Low complexity" evidence="1">
    <location>
        <begin position="117"/>
        <end position="142"/>
    </location>
</feature>
<evidence type="ECO:0000313" key="2">
    <source>
        <dbReference type="EMBL" id="KAK6008419.1"/>
    </source>
</evidence>
<feature type="compositionally biased region" description="Gly residues" evidence="1">
    <location>
        <begin position="83"/>
        <end position="93"/>
    </location>
</feature>
<comment type="caution">
    <text evidence="2">The sequence shown here is derived from an EMBL/GenBank/DDBJ whole genome shotgun (WGS) entry which is preliminary data.</text>
</comment>
<feature type="compositionally biased region" description="Basic and acidic residues" evidence="1">
    <location>
        <begin position="158"/>
        <end position="176"/>
    </location>
</feature>
<feature type="compositionally biased region" description="Basic and acidic residues" evidence="1">
    <location>
        <begin position="322"/>
        <end position="346"/>
    </location>
</feature>
<sequence>MSYNNDYNSGNNDEYTSTGRQGGFNDSTTGSGNYGDSSYGNDNLSSGANPGSGLGRDQFNDSSNYNRAGAVGSDDITDRGGNNFSGGNSGSGLGRSDDYSSSGRDTYGSNTGRDTFSSSGDNYGSSNTGYGSSGNDNYGRSGLTDSSGIHHQTAAGERVGDDDLKPSHGIERDTHHSTGGNYPSLDDNYGSGATSGAGFGNKSSSDRDTFDDSSNTRFGSSDDTGAYSGSTDFGSGATGGAGYGNKSSSGRDDFGDSSDTRFGSSGDTGAYSGSNQYGSGTTGGAGYGNKSSDYTTNDDENSGKHGDSTAGKLMSKLGGMMKNEKMVEKGEAKREAAGAYNDRSDY</sequence>
<keyword evidence="3" id="KW-1185">Reference proteome</keyword>
<protein>
    <recommendedName>
        <fullName evidence="4">Stress protein DDR48</fullName>
    </recommendedName>
</protein>
<evidence type="ECO:0008006" key="4">
    <source>
        <dbReference type="Google" id="ProtNLM"/>
    </source>
</evidence>
<organism evidence="2 3">
    <name type="scientific">Aureobasidium pullulans</name>
    <name type="common">Black yeast</name>
    <name type="synonym">Pullularia pullulans</name>
    <dbReference type="NCBI Taxonomy" id="5580"/>
    <lineage>
        <taxon>Eukaryota</taxon>
        <taxon>Fungi</taxon>
        <taxon>Dikarya</taxon>
        <taxon>Ascomycota</taxon>
        <taxon>Pezizomycotina</taxon>
        <taxon>Dothideomycetes</taxon>
        <taxon>Dothideomycetidae</taxon>
        <taxon>Dothideales</taxon>
        <taxon>Saccotheciaceae</taxon>
        <taxon>Aureobasidium</taxon>
    </lineage>
</organism>
<reference evidence="2 3" key="1">
    <citation type="submission" date="2023-11" db="EMBL/GenBank/DDBJ databases">
        <title>Draft genome sequence and annotation of the polyextremotolerant black yeast-like fungus Aureobasidium pullulans NRRL 62042.</title>
        <authorList>
            <person name="Dielentheis-Frenken M.R.E."/>
            <person name="Wibberg D."/>
            <person name="Blank L.M."/>
            <person name="Tiso T."/>
        </authorList>
    </citation>
    <scope>NUCLEOTIDE SEQUENCE [LARGE SCALE GENOMIC DNA]</scope>
    <source>
        <strain evidence="2 3">NRRL 62042</strain>
    </source>
</reference>
<gene>
    <name evidence="2" type="ORF">QM012_000322</name>
</gene>
<feature type="compositionally biased region" description="Low complexity" evidence="1">
    <location>
        <begin position="260"/>
        <end position="269"/>
    </location>
</feature>
<name>A0ABR0TVB6_AURPU</name>
<feature type="compositionally biased region" description="Low complexity" evidence="1">
    <location>
        <begin position="99"/>
        <end position="109"/>
    </location>
</feature>
<feature type="compositionally biased region" description="Low complexity" evidence="1">
    <location>
        <begin position="26"/>
        <end position="43"/>
    </location>
</feature>
<feature type="region of interest" description="Disordered" evidence="1">
    <location>
        <begin position="1"/>
        <end position="346"/>
    </location>
</feature>
<dbReference type="Proteomes" id="UP001341245">
    <property type="component" value="Unassembled WGS sequence"/>
</dbReference>
<proteinExistence type="predicted"/>
<dbReference type="EMBL" id="JASGXD010000001">
    <property type="protein sequence ID" value="KAK6008419.1"/>
    <property type="molecule type" value="Genomic_DNA"/>
</dbReference>